<evidence type="ECO:0000313" key="11">
    <source>
        <dbReference type="Proteomes" id="UP000317169"/>
    </source>
</evidence>
<comment type="caution">
    <text evidence="10">The sequence shown here is derived from an EMBL/GenBank/DDBJ whole genome shotgun (WGS) entry which is preliminary data.</text>
</comment>
<dbReference type="SUPFAM" id="SSF50182">
    <property type="entry name" value="Sm-like ribonucleoproteins"/>
    <property type="match status" value="1"/>
</dbReference>
<dbReference type="InterPro" id="IPR010920">
    <property type="entry name" value="LSM_dom_sf"/>
</dbReference>
<dbReference type="Pfam" id="PF21082">
    <property type="entry name" value="MS_channel_3rd"/>
    <property type="match status" value="1"/>
</dbReference>
<feature type="domain" description="Mechanosensitive ion channel MscS C-terminal" evidence="9">
    <location>
        <begin position="258"/>
        <end position="346"/>
    </location>
</feature>
<evidence type="ECO:0000256" key="5">
    <source>
        <dbReference type="ARBA" id="ARBA00022989"/>
    </source>
</evidence>
<feature type="transmembrane region" description="Helical" evidence="7">
    <location>
        <begin position="90"/>
        <end position="111"/>
    </location>
</feature>
<dbReference type="Gene3D" id="3.30.70.100">
    <property type="match status" value="1"/>
</dbReference>
<comment type="subcellular location">
    <subcellularLocation>
        <location evidence="1">Cell membrane</location>
        <topology evidence="1">Multi-pass membrane protein</topology>
    </subcellularLocation>
</comment>
<evidence type="ECO:0000259" key="8">
    <source>
        <dbReference type="Pfam" id="PF00924"/>
    </source>
</evidence>
<dbReference type="PANTHER" id="PTHR30221:SF1">
    <property type="entry name" value="SMALL-CONDUCTANCE MECHANOSENSITIVE CHANNEL"/>
    <property type="match status" value="1"/>
</dbReference>
<dbReference type="InterPro" id="IPR049278">
    <property type="entry name" value="MS_channel_C"/>
</dbReference>
<dbReference type="AlphaFoldDB" id="A0A507ZHJ7"/>
<evidence type="ECO:0000256" key="6">
    <source>
        <dbReference type="ARBA" id="ARBA00023136"/>
    </source>
</evidence>
<feature type="transmembrane region" description="Helical" evidence="7">
    <location>
        <begin position="131"/>
        <end position="152"/>
    </location>
</feature>
<dbReference type="InterPro" id="IPR023408">
    <property type="entry name" value="MscS_beta-dom_sf"/>
</dbReference>
<dbReference type="InterPro" id="IPR045275">
    <property type="entry name" value="MscS_archaea/bacteria_type"/>
</dbReference>
<dbReference type="Proteomes" id="UP000317169">
    <property type="component" value="Unassembled WGS sequence"/>
</dbReference>
<dbReference type="GO" id="GO:0005886">
    <property type="term" value="C:plasma membrane"/>
    <property type="evidence" value="ECO:0007669"/>
    <property type="project" value="UniProtKB-SubCell"/>
</dbReference>
<dbReference type="RefSeq" id="WP_141422188.1">
    <property type="nucleotide sequence ID" value="NZ_VIAR01000010.1"/>
</dbReference>
<feature type="transmembrane region" description="Helical" evidence="7">
    <location>
        <begin position="158"/>
        <end position="176"/>
    </location>
</feature>
<evidence type="ECO:0000313" key="10">
    <source>
        <dbReference type="EMBL" id="TQD36950.1"/>
    </source>
</evidence>
<dbReference type="SUPFAM" id="SSF82689">
    <property type="entry name" value="Mechanosensitive channel protein MscS (YggB), C-terminal domain"/>
    <property type="match status" value="1"/>
</dbReference>
<dbReference type="InterPro" id="IPR011066">
    <property type="entry name" value="MscS_channel_C_sf"/>
</dbReference>
<keyword evidence="11" id="KW-1185">Reference proteome</keyword>
<organism evidence="10 11">
    <name type="scientific">Haloflavibacter putidus</name>
    <dbReference type="NCBI Taxonomy" id="2576776"/>
    <lineage>
        <taxon>Bacteria</taxon>
        <taxon>Pseudomonadati</taxon>
        <taxon>Bacteroidota</taxon>
        <taxon>Flavobacteriia</taxon>
        <taxon>Flavobacteriales</taxon>
        <taxon>Flavobacteriaceae</taxon>
        <taxon>Haloflavibacter</taxon>
    </lineage>
</organism>
<keyword evidence="6 7" id="KW-0472">Membrane</keyword>
<evidence type="ECO:0000256" key="4">
    <source>
        <dbReference type="ARBA" id="ARBA00022692"/>
    </source>
</evidence>
<dbReference type="GO" id="GO:0008381">
    <property type="term" value="F:mechanosensitive monoatomic ion channel activity"/>
    <property type="evidence" value="ECO:0007669"/>
    <property type="project" value="InterPro"/>
</dbReference>
<proteinExistence type="inferred from homology"/>
<protein>
    <submittedName>
        <fullName evidence="10">Mechanosensitive ion channel family protein</fullName>
    </submittedName>
</protein>
<dbReference type="Gene3D" id="2.30.30.60">
    <property type="match status" value="1"/>
</dbReference>
<comment type="similarity">
    <text evidence="2">Belongs to the MscS (TC 1.A.23) family.</text>
</comment>
<dbReference type="InterPro" id="IPR006685">
    <property type="entry name" value="MscS_channel_2nd"/>
</dbReference>
<evidence type="ECO:0000256" key="3">
    <source>
        <dbReference type="ARBA" id="ARBA00022475"/>
    </source>
</evidence>
<reference evidence="10 11" key="1">
    <citation type="submission" date="2019-06" db="EMBL/GenBank/DDBJ databases">
        <title>Flavibacter putida gen. nov., sp. nov., a novel marine bacterium of the family Flavobacteriaceae isolated from coastal seawater.</title>
        <authorList>
            <person name="Feng X."/>
        </authorList>
    </citation>
    <scope>NUCLEOTIDE SEQUENCE [LARGE SCALE GENOMIC DNA]</scope>
    <source>
        <strain evidence="10 11">PLHSN227</strain>
    </source>
</reference>
<dbReference type="Gene3D" id="1.10.287.1260">
    <property type="match status" value="1"/>
</dbReference>
<dbReference type="EMBL" id="VIAR01000010">
    <property type="protein sequence ID" value="TQD36950.1"/>
    <property type="molecule type" value="Genomic_DNA"/>
</dbReference>
<name>A0A507ZHJ7_9FLAO</name>
<evidence type="ECO:0000256" key="7">
    <source>
        <dbReference type="SAM" id="Phobius"/>
    </source>
</evidence>
<gene>
    <name evidence="10" type="ORF">FKR84_10090</name>
</gene>
<accession>A0A507ZHJ7</accession>
<dbReference type="OrthoDB" id="9809206at2"/>
<evidence type="ECO:0000259" key="9">
    <source>
        <dbReference type="Pfam" id="PF21082"/>
    </source>
</evidence>
<sequence>MKKFFIAHKDDLLFIGFTLLTVILLLWLTQFTYTFLNKKLQAKFSRKSLKSLLRVKQILNTLWVIIGLGTMSFVFLNQETVDKVKDQLELIVYVGVIIILTILFAAVMQLFFSKQIQEKINEGEDSTNLRFIQYLATIAVYSLGLLLIILAFPSLRTLAGTILGGAGILAVVIGIASQEALANLVSGIFIITFKPFKIGDIVKITDEMMGTVHDITLRHTVIRDFQNKMIVIPNAIINKERLINYDLNDNKVRQWVFIRVSYDSDLDLAKKIMYEESMNHPFTIDNRSPLEKANKEPVVLVKVVELQESCVMLRAWVWTNNYENSFDLKCDLYESIKKRFDTEGIVMPFPHRMLVFKDENAQEYYDTTNSKEDSKTNE</sequence>
<evidence type="ECO:0000256" key="2">
    <source>
        <dbReference type="ARBA" id="ARBA00008017"/>
    </source>
</evidence>
<dbReference type="PANTHER" id="PTHR30221">
    <property type="entry name" value="SMALL-CONDUCTANCE MECHANOSENSITIVE CHANNEL"/>
    <property type="match status" value="1"/>
</dbReference>
<keyword evidence="4 7" id="KW-0812">Transmembrane</keyword>
<keyword evidence="5 7" id="KW-1133">Transmembrane helix</keyword>
<feature type="transmembrane region" description="Helical" evidence="7">
    <location>
        <begin position="12"/>
        <end position="36"/>
    </location>
</feature>
<dbReference type="Pfam" id="PF00924">
    <property type="entry name" value="MS_channel_2nd"/>
    <property type="match status" value="1"/>
</dbReference>
<feature type="domain" description="Mechanosensitive ion channel MscS" evidence="8">
    <location>
        <begin position="181"/>
        <end position="245"/>
    </location>
</feature>
<keyword evidence="3" id="KW-1003">Cell membrane</keyword>
<evidence type="ECO:0000256" key="1">
    <source>
        <dbReference type="ARBA" id="ARBA00004651"/>
    </source>
</evidence>
<feature type="transmembrane region" description="Helical" evidence="7">
    <location>
        <begin position="57"/>
        <end position="78"/>
    </location>
</feature>